<keyword evidence="5" id="KW-1185">Reference proteome</keyword>
<dbReference type="GO" id="GO:0008643">
    <property type="term" value="P:carbohydrate transport"/>
    <property type="evidence" value="ECO:0007669"/>
    <property type="project" value="InterPro"/>
</dbReference>
<dbReference type="Pfam" id="PF04966">
    <property type="entry name" value="OprB"/>
    <property type="match status" value="1"/>
</dbReference>
<dbReference type="eggNOG" id="COG3659">
    <property type="taxonomic scope" value="Bacteria"/>
</dbReference>
<dbReference type="InterPro" id="IPR052932">
    <property type="entry name" value="OprB_Porin"/>
</dbReference>
<dbReference type="PANTHER" id="PTHR37944:SF1">
    <property type="entry name" value="PORIN B"/>
    <property type="match status" value="1"/>
</dbReference>
<dbReference type="GO" id="GO:0016020">
    <property type="term" value="C:membrane"/>
    <property type="evidence" value="ECO:0007669"/>
    <property type="project" value="InterPro"/>
</dbReference>
<evidence type="ECO:0000256" key="3">
    <source>
        <dbReference type="SAM" id="MobiDB-lite"/>
    </source>
</evidence>
<dbReference type="GO" id="GO:0015288">
    <property type="term" value="F:porin activity"/>
    <property type="evidence" value="ECO:0007669"/>
    <property type="project" value="InterPro"/>
</dbReference>
<proteinExistence type="inferred from homology"/>
<evidence type="ECO:0000313" key="4">
    <source>
        <dbReference type="EMBL" id="EAY25689.1"/>
    </source>
</evidence>
<dbReference type="InterPro" id="IPR038673">
    <property type="entry name" value="OprB_sf"/>
</dbReference>
<comment type="caution">
    <text evidence="4">The sequence shown here is derived from an EMBL/GenBank/DDBJ whole genome shotgun (WGS) entry which is preliminary data.</text>
</comment>
<dbReference type="Gene3D" id="2.40.160.180">
    <property type="entry name" value="Carbohydrate-selective porin OprB"/>
    <property type="match status" value="2"/>
</dbReference>
<dbReference type="EMBL" id="AAWS01000044">
    <property type="protein sequence ID" value="EAY25689.1"/>
    <property type="molecule type" value="Genomic_DNA"/>
</dbReference>
<dbReference type="Proteomes" id="UP000004095">
    <property type="component" value="Unassembled WGS sequence"/>
</dbReference>
<dbReference type="AlphaFoldDB" id="A1ZV33"/>
<dbReference type="PANTHER" id="PTHR37944">
    <property type="entry name" value="PORIN B"/>
    <property type="match status" value="1"/>
</dbReference>
<evidence type="ECO:0000256" key="2">
    <source>
        <dbReference type="RuleBase" id="RU363072"/>
    </source>
</evidence>
<accession>A1ZV33</accession>
<organism evidence="4 5">
    <name type="scientific">Microscilla marina ATCC 23134</name>
    <dbReference type="NCBI Taxonomy" id="313606"/>
    <lineage>
        <taxon>Bacteria</taxon>
        <taxon>Pseudomonadati</taxon>
        <taxon>Bacteroidota</taxon>
        <taxon>Cytophagia</taxon>
        <taxon>Cytophagales</taxon>
        <taxon>Microscillaceae</taxon>
        <taxon>Microscilla</taxon>
    </lineage>
</organism>
<gene>
    <name evidence="4" type="ORF">M23134_04861</name>
</gene>
<evidence type="ECO:0000313" key="5">
    <source>
        <dbReference type="Proteomes" id="UP000004095"/>
    </source>
</evidence>
<comment type="similarity">
    <text evidence="1 2">Belongs to the OprB family.</text>
</comment>
<name>A1ZV33_MICM2</name>
<protein>
    <submittedName>
        <fullName evidence="4">Carbohydrate-selective porin, putative</fullName>
    </submittedName>
</protein>
<feature type="region of interest" description="Disordered" evidence="3">
    <location>
        <begin position="1"/>
        <end position="21"/>
    </location>
</feature>
<feature type="compositionally biased region" description="Basic and acidic residues" evidence="3">
    <location>
        <begin position="1"/>
        <end position="12"/>
    </location>
</feature>
<reference evidence="4 5" key="1">
    <citation type="submission" date="2007-01" db="EMBL/GenBank/DDBJ databases">
        <authorList>
            <person name="Haygood M."/>
            <person name="Podell S."/>
            <person name="Anderson C."/>
            <person name="Hopkinson B."/>
            <person name="Roe K."/>
            <person name="Barbeau K."/>
            <person name="Gaasterland T."/>
            <person name="Ferriera S."/>
            <person name="Johnson J."/>
            <person name="Kravitz S."/>
            <person name="Beeson K."/>
            <person name="Sutton G."/>
            <person name="Rogers Y.-H."/>
            <person name="Friedman R."/>
            <person name="Frazier M."/>
            <person name="Venter J.C."/>
        </authorList>
    </citation>
    <scope>NUCLEOTIDE SEQUENCE [LARGE SCALE GENOMIC DNA]</scope>
    <source>
        <strain evidence="4 5">ATCC 23134</strain>
    </source>
</reference>
<dbReference type="InterPro" id="IPR007049">
    <property type="entry name" value="Carb-sel_porin_OprB"/>
</dbReference>
<sequence>MIYAQEPKKRDINSITSSSGSKSPFDFTTIIQGDIFHNFDSGLQTESDYMGRVHLIISLDTKKAGLWKNGKLLVNGVNAHGGNPTATYIGDFQPISRNEAAPERTGLLGYYLITDQLIFPEDTKTNQGLGLFLQVAAAPGNQNLIYFFYAFGVNYTGLFSKRTQDILFLGFLSDLKKIRCANSRKYIVLRQFKKTVHSRSYEAFFEQNEGNRYTLMAQIIYERSLKFGKHLTIQPDL</sequence>
<evidence type="ECO:0000256" key="1">
    <source>
        <dbReference type="ARBA" id="ARBA00008769"/>
    </source>
</evidence>